<dbReference type="AlphaFoldDB" id="A0A0K1QH73"/>
<dbReference type="Proteomes" id="UP000064967">
    <property type="component" value="Chromosome"/>
</dbReference>
<protein>
    <submittedName>
        <fullName evidence="2">Uncharacterized protein</fullName>
    </submittedName>
</protein>
<proteinExistence type="predicted"/>
<evidence type="ECO:0000313" key="3">
    <source>
        <dbReference type="Proteomes" id="UP000064967"/>
    </source>
</evidence>
<dbReference type="EMBL" id="CP012333">
    <property type="protein sequence ID" value="AKV04780.1"/>
    <property type="molecule type" value="Genomic_DNA"/>
</dbReference>
<evidence type="ECO:0000313" key="2">
    <source>
        <dbReference type="EMBL" id="AKV04780.1"/>
    </source>
</evidence>
<accession>A0A0K1QH73</accession>
<gene>
    <name evidence="2" type="ORF">AKJ09_11443</name>
</gene>
<dbReference type="STRING" id="1391654.AKJ09_11443"/>
<evidence type="ECO:0000256" key="1">
    <source>
        <dbReference type="SAM" id="MobiDB-lite"/>
    </source>
</evidence>
<keyword evidence="3" id="KW-1185">Reference proteome</keyword>
<feature type="region of interest" description="Disordered" evidence="1">
    <location>
        <begin position="21"/>
        <end position="42"/>
    </location>
</feature>
<name>A0A0K1QH73_9BACT</name>
<reference evidence="2 3" key="1">
    <citation type="submission" date="2015-08" db="EMBL/GenBank/DDBJ databases">
        <authorList>
            <person name="Babu N.S."/>
            <person name="Beckwith C.J."/>
            <person name="Beseler K.G."/>
            <person name="Brison A."/>
            <person name="Carone J.V."/>
            <person name="Caskin T.P."/>
            <person name="Diamond M."/>
            <person name="Durham M.E."/>
            <person name="Foxe J.M."/>
            <person name="Go M."/>
            <person name="Henderson B.A."/>
            <person name="Jones I.B."/>
            <person name="McGettigan J.A."/>
            <person name="Micheletti S.J."/>
            <person name="Nasrallah M.E."/>
            <person name="Ortiz D."/>
            <person name="Piller C.R."/>
            <person name="Privatt S.R."/>
            <person name="Schneider S.L."/>
            <person name="Sharp S."/>
            <person name="Smith T.C."/>
            <person name="Stanton J.D."/>
            <person name="Ullery H.E."/>
            <person name="Wilson R.J."/>
            <person name="Serrano M.G."/>
            <person name="Buck G."/>
            <person name="Lee V."/>
            <person name="Wang Y."/>
            <person name="Carvalho R."/>
            <person name="Voegtly L."/>
            <person name="Shi R."/>
            <person name="Duckworth R."/>
            <person name="Johnson A."/>
            <person name="Loviza R."/>
            <person name="Walstead R."/>
            <person name="Shah Z."/>
            <person name="Kiflezghi M."/>
            <person name="Wade K."/>
            <person name="Ball S.L."/>
            <person name="Bradley K.W."/>
            <person name="Asai D.J."/>
            <person name="Bowman C.A."/>
            <person name="Russell D.A."/>
            <person name="Pope W.H."/>
            <person name="Jacobs-Sera D."/>
            <person name="Hendrix R.W."/>
            <person name="Hatfull G.F."/>
        </authorList>
    </citation>
    <scope>NUCLEOTIDE SEQUENCE [LARGE SCALE GENOMIC DNA]</scope>
    <source>
        <strain evidence="2 3">DSM 27648</strain>
    </source>
</reference>
<dbReference type="KEGG" id="llu:AKJ09_11443"/>
<organism evidence="2 3">
    <name type="scientific">Labilithrix luteola</name>
    <dbReference type="NCBI Taxonomy" id="1391654"/>
    <lineage>
        <taxon>Bacteria</taxon>
        <taxon>Pseudomonadati</taxon>
        <taxon>Myxococcota</taxon>
        <taxon>Polyangia</taxon>
        <taxon>Polyangiales</taxon>
        <taxon>Labilitrichaceae</taxon>
        <taxon>Labilithrix</taxon>
    </lineage>
</organism>
<sequence length="42" mass="4777">MMCLASIRGIRARKAFELGTHGRGQTDLQQTRHGDVWSETDF</sequence>